<dbReference type="RefSeq" id="WP_058641557.1">
    <property type="nucleotide sequence ID" value="NZ_LDSL01000051.1"/>
</dbReference>
<evidence type="ECO:0008006" key="3">
    <source>
        <dbReference type="Google" id="ProtNLM"/>
    </source>
</evidence>
<accession>A0A147H015</accession>
<name>A0A147H015_9BURK</name>
<comment type="caution">
    <text evidence="1">The sequence shown here is derived from an EMBL/GenBank/DDBJ whole genome shotgun (WGS) entry which is preliminary data.</text>
</comment>
<keyword evidence="2" id="KW-1185">Reference proteome</keyword>
<organism evidence="1 2">
    <name type="scientific">Pseudacidovorax intermedius</name>
    <dbReference type="NCBI Taxonomy" id="433924"/>
    <lineage>
        <taxon>Bacteria</taxon>
        <taxon>Pseudomonadati</taxon>
        <taxon>Pseudomonadota</taxon>
        <taxon>Betaproteobacteria</taxon>
        <taxon>Burkholderiales</taxon>
        <taxon>Comamonadaceae</taxon>
        <taxon>Pseudacidovorax</taxon>
    </lineage>
</organism>
<evidence type="ECO:0000313" key="1">
    <source>
        <dbReference type="EMBL" id="KTT23244.1"/>
    </source>
</evidence>
<dbReference type="AlphaFoldDB" id="A0A147H015"/>
<dbReference type="PATRIC" id="fig|433924.3.peg.3679"/>
<protein>
    <recommendedName>
        <fullName evidence="3">Major capsid protein E</fullName>
    </recommendedName>
</protein>
<dbReference type="Pfam" id="PF03864">
    <property type="entry name" value="Phage_cap_E"/>
    <property type="match status" value="1"/>
</dbReference>
<reference evidence="1 2" key="1">
    <citation type="journal article" date="2016" name="Front. Microbiol.">
        <title>Genomic Resource of Rice Seed Associated Bacteria.</title>
        <authorList>
            <person name="Midha S."/>
            <person name="Bansal K."/>
            <person name="Sharma S."/>
            <person name="Kumar N."/>
            <person name="Patil P.P."/>
            <person name="Chaudhry V."/>
            <person name="Patil P.B."/>
        </authorList>
    </citation>
    <scope>NUCLEOTIDE SEQUENCE [LARGE SCALE GENOMIC DNA]</scope>
    <source>
        <strain evidence="1 2">NS331</strain>
    </source>
</reference>
<evidence type="ECO:0000313" key="2">
    <source>
        <dbReference type="Proteomes" id="UP000072741"/>
    </source>
</evidence>
<dbReference type="Proteomes" id="UP000072741">
    <property type="component" value="Unassembled WGS sequence"/>
</dbReference>
<sequence length="344" mass="37934">MAHMDVFRQRAFGMVELSAAVQRAPYKPNFLGSLNLFATKRVRTATVSVEDKGGVLSLIQTSERGAPISEGEREKRNMRDFRTTRIARGHTLYAHEIDGIRAFGTDSELQMVQNEVAEIMNGDTGLRAAVDLTHENMRLGAIQGMVVDADGSTLWNWFDAFNIAQPAEIDFDLDNAAPASGAVRAKCNQVVRGMQRAAQGAWNPQTSVVGLCGDAFYDQLTGHAEVRSTYLNQQEAADLRGAVGRVFSSFTYGDITWINYRGSDDGAVGVGTDKVKFFPVNAPGAFVQAFSPAEFLPFVNTPGQDVYAIVVEDRERQAWVRPEIYSYPLFMCTRPGMLLRGKRT</sequence>
<gene>
    <name evidence="1" type="ORF">NS331_08490</name>
</gene>
<dbReference type="OrthoDB" id="6388191at2"/>
<dbReference type="EMBL" id="LDSL01000051">
    <property type="protein sequence ID" value="KTT23244.1"/>
    <property type="molecule type" value="Genomic_DNA"/>
</dbReference>
<dbReference type="InterPro" id="IPR005564">
    <property type="entry name" value="Major_capsid_GpE"/>
</dbReference>
<proteinExistence type="predicted"/>